<keyword evidence="1" id="KW-1133">Transmembrane helix</keyword>
<dbReference type="AlphaFoldDB" id="A0A5N6WHJ0"/>
<protein>
    <submittedName>
        <fullName evidence="2">Uncharacterized protein</fullName>
    </submittedName>
</protein>
<sequence length="66" mass="7632">MVSHREHYYFAISALFSTIYIFSNSYHYGLVSQQGIRGVKLDVVYSEMVQCQNNKQVRDALANLRA</sequence>
<keyword evidence="1" id="KW-0472">Membrane</keyword>
<keyword evidence="3" id="KW-1185">Reference proteome</keyword>
<evidence type="ECO:0000313" key="2">
    <source>
        <dbReference type="EMBL" id="KAE8320334.1"/>
    </source>
</evidence>
<gene>
    <name evidence="2" type="ORF">BDV41DRAFT_517465</name>
</gene>
<reference evidence="3" key="1">
    <citation type="submission" date="2019-04" db="EMBL/GenBank/DDBJ databases">
        <title>Friends and foes A comparative genomics studyof 23 Aspergillus species from section Flavi.</title>
        <authorList>
            <consortium name="DOE Joint Genome Institute"/>
            <person name="Kjaerbolling I."/>
            <person name="Vesth T."/>
            <person name="Frisvad J.C."/>
            <person name="Nybo J.L."/>
            <person name="Theobald S."/>
            <person name="Kildgaard S."/>
            <person name="Isbrandt T."/>
            <person name="Kuo A."/>
            <person name="Sato A."/>
            <person name="Lyhne E.K."/>
            <person name="Kogle M.E."/>
            <person name="Wiebenga A."/>
            <person name="Kun R.S."/>
            <person name="Lubbers R.J."/>
            <person name="Makela M.R."/>
            <person name="Barry K."/>
            <person name="Chovatia M."/>
            <person name="Clum A."/>
            <person name="Daum C."/>
            <person name="Haridas S."/>
            <person name="He G."/>
            <person name="LaButti K."/>
            <person name="Lipzen A."/>
            <person name="Mondo S."/>
            <person name="Riley R."/>
            <person name="Salamov A."/>
            <person name="Simmons B.A."/>
            <person name="Magnuson J.K."/>
            <person name="Henrissat B."/>
            <person name="Mortensen U.H."/>
            <person name="Larsen T.O."/>
            <person name="Devries R.P."/>
            <person name="Grigoriev I.V."/>
            <person name="Machida M."/>
            <person name="Baker S.E."/>
            <person name="Andersen M.R."/>
        </authorList>
    </citation>
    <scope>NUCLEOTIDE SEQUENCE [LARGE SCALE GENOMIC DNA]</scope>
    <source>
        <strain evidence="3">CBS 130015</strain>
    </source>
</reference>
<keyword evidence="1" id="KW-0812">Transmembrane</keyword>
<organism evidence="2 3">
    <name type="scientific">Aspergillus transmontanensis</name>
    <dbReference type="NCBI Taxonomy" id="1034304"/>
    <lineage>
        <taxon>Eukaryota</taxon>
        <taxon>Fungi</taxon>
        <taxon>Dikarya</taxon>
        <taxon>Ascomycota</taxon>
        <taxon>Pezizomycotina</taxon>
        <taxon>Eurotiomycetes</taxon>
        <taxon>Eurotiomycetidae</taxon>
        <taxon>Eurotiales</taxon>
        <taxon>Aspergillaceae</taxon>
        <taxon>Aspergillus</taxon>
        <taxon>Aspergillus subgen. Circumdati</taxon>
    </lineage>
</organism>
<proteinExistence type="predicted"/>
<evidence type="ECO:0000256" key="1">
    <source>
        <dbReference type="SAM" id="Phobius"/>
    </source>
</evidence>
<dbReference type="EMBL" id="ML738292">
    <property type="protein sequence ID" value="KAE8320334.1"/>
    <property type="molecule type" value="Genomic_DNA"/>
</dbReference>
<dbReference type="Proteomes" id="UP000325433">
    <property type="component" value="Unassembled WGS sequence"/>
</dbReference>
<evidence type="ECO:0000313" key="3">
    <source>
        <dbReference type="Proteomes" id="UP000325433"/>
    </source>
</evidence>
<feature type="transmembrane region" description="Helical" evidence="1">
    <location>
        <begin position="7"/>
        <end position="23"/>
    </location>
</feature>
<accession>A0A5N6WHJ0</accession>
<name>A0A5N6WHJ0_9EURO</name>